<dbReference type="PROSITE" id="PS50005">
    <property type="entry name" value="TPR"/>
    <property type="match status" value="1"/>
</dbReference>
<keyword evidence="6" id="KW-0479">Metal-binding</keyword>
<proteinExistence type="inferred from homology"/>
<keyword evidence="11" id="KW-0560">Oxidoreductase</keyword>
<keyword evidence="18" id="KW-1185">Reference proteome</keyword>
<keyword evidence="9" id="KW-0847">Vitamin C</keyword>
<name>A0AA40LTQ8_CNENI</name>
<dbReference type="SUPFAM" id="SSF48452">
    <property type="entry name" value="TPR-like"/>
    <property type="match status" value="1"/>
</dbReference>
<dbReference type="AlphaFoldDB" id="A0AA40LTQ8"/>
<dbReference type="FunFam" id="1.25.40.10:FF:000006">
    <property type="entry name" value="Prolyl 4-hydroxylase subunit alpha 2"/>
    <property type="match status" value="1"/>
</dbReference>
<evidence type="ECO:0000256" key="6">
    <source>
        <dbReference type="ARBA" id="ARBA00022723"/>
    </source>
</evidence>
<keyword evidence="7 14" id="KW-0802">TPR repeat</keyword>
<accession>A0AA40LTQ8</accession>
<dbReference type="EC" id="1.14.11.2" evidence="5"/>
<keyword evidence="8" id="KW-0256">Endoplasmic reticulum</keyword>
<feature type="region of interest" description="Disordered" evidence="15">
    <location>
        <begin position="476"/>
        <end position="495"/>
    </location>
</feature>
<comment type="similarity">
    <text evidence="4">Belongs to the P4HA family.</text>
</comment>
<dbReference type="Gene3D" id="2.60.120.620">
    <property type="entry name" value="q2cbj1_9rhob like domain"/>
    <property type="match status" value="1"/>
</dbReference>
<evidence type="ECO:0000313" key="17">
    <source>
        <dbReference type="EMBL" id="KAK1343274.1"/>
    </source>
</evidence>
<dbReference type="InterPro" id="IPR013547">
    <property type="entry name" value="P4H_N"/>
</dbReference>
<dbReference type="PANTHER" id="PTHR10869:SF244">
    <property type="entry name" value="PROLYL 4-HYDROXYLASE SUBUNIT ALPHA-2"/>
    <property type="match status" value="1"/>
</dbReference>
<dbReference type="InterPro" id="IPR006620">
    <property type="entry name" value="Pro_4_hyd_alph"/>
</dbReference>
<comment type="subcellular location">
    <subcellularLocation>
        <location evidence="3">Endoplasmic reticulum lumen</location>
    </subcellularLocation>
</comment>
<gene>
    <name evidence="17" type="ORF">QTO34_016052</name>
</gene>
<evidence type="ECO:0000256" key="12">
    <source>
        <dbReference type="ARBA" id="ARBA00023004"/>
    </source>
</evidence>
<dbReference type="Gene3D" id="1.25.40.10">
    <property type="entry name" value="Tetratricopeptide repeat domain"/>
    <property type="match status" value="1"/>
</dbReference>
<dbReference type="InterPro" id="IPR005123">
    <property type="entry name" value="Oxoglu/Fe-dep_dioxygenase_dom"/>
</dbReference>
<evidence type="ECO:0000259" key="16">
    <source>
        <dbReference type="PROSITE" id="PS51471"/>
    </source>
</evidence>
<evidence type="ECO:0000256" key="9">
    <source>
        <dbReference type="ARBA" id="ARBA00022896"/>
    </source>
</evidence>
<evidence type="ECO:0000256" key="14">
    <source>
        <dbReference type="PROSITE-ProRule" id="PRU00339"/>
    </source>
</evidence>
<dbReference type="InterPro" id="IPR044862">
    <property type="entry name" value="Pro_4_hyd_alph_FE2OG_OXY"/>
</dbReference>
<dbReference type="Pfam" id="PF23558">
    <property type="entry name" value="TPR_P4H"/>
    <property type="match status" value="1"/>
</dbReference>
<evidence type="ECO:0000256" key="13">
    <source>
        <dbReference type="ARBA" id="ARBA00023180"/>
    </source>
</evidence>
<evidence type="ECO:0000256" key="2">
    <source>
        <dbReference type="ARBA" id="ARBA00002035"/>
    </source>
</evidence>
<evidence type="ECO:0000256" key="1">
    <source>
        <dbReference type="ARBA" id="ARBA00001961"/>
    </source>
</evidence>
<comment type="caution">
    <text evidence="17">The sequence shown here is derived from an EMBL/GenBank/DDBJ whole genome shotgun (WGS) entry which is preliminary data.</text>
</comment>
<feature type="domain" description="Fe2OG dioxygenase" evidence="16">
    <location>
        <begin position="658"/>
        <end position="769"/>
    </location>
</feature>
<dbReference type="PANTHER" id="PTHR10869">
    <property type="entry name" value="PROLYL 4-HYDROXYLASE ALPHA SUBUNIT"/>
    <property type="match status" value="1"/>
</dbReference>
<keyword evidence="10" id="KW-0223">Dioxygenase</keyword>
<dbReference type="Proteomes" id="UP001177744">
    <property type="component" value="Unassembled WGS sequence"/>
</dbReference>
<organism evidence="17 18">
    <name type="scientific">Cnephaeus nilssonii</name>
    <name type="common">Northern bat</name>
    <name type="synonym">Eptesicus nilssonii</name>
    <dbReference type="NCBI Taxonomy" id="3371016"/>
    <lineage>
        <taxon>Eukaryota</taxon>
        <taxon>Metazoa</taxon>
        <taxon>Chordata</taxon>
        <taxon>Craniata</taxon>
        <taxon>Vertebrata</taxon>
        <taxon>Euteleostomi</taxon>
        <taxon>Mammalia</taxon>
        <taxon>Eutheria</taxon>
        <taxon>Laurasiatheria</taxon>
        <taxon>Chiroptera</taxon>
        <taxon>Yangochiroptera</taxon>
        <taxon>Vespertilionidae</taxon>
        <taxon>Cnephaeus</taxon>
    </lineage>
</organism>
<feature type="repeat" description="TPR" evidence="14">
    <location>
        <begin position="422"/>
        <end position="455"/>
    </location>
</feature>
<evidence type="ECO:0000256" key="10">
    <source>
        <dbReference type="ARBA" id="ARBA00022964"/>
    </source>
</evidence>
<dbReference type="Pfam" id="PF08336">
    <property type="entry name" value="P4Ha_N"/>
    <property type="match status" value="1"/>
</dbReference>
<dbReference type="InterPro" id="IPR059068">
    <property type="entry name" value="TPR_P4H"/>
</dbReference>
<comment type="function">
    <text evidence="2">Catalyzes the post-translational formation of 4-hydroxyproline in -Xaa-Pro-Gly- sequences in collagens and other proteins.</text>
</comment>
<evidence type="ECO:0000256" key="3">
    <source>
        <dbReference type="ARBA" id="ARBA00004319"/>
    </source>
</evidence>
<evidence type="ECO:0000256" key="7">
    <source>
        <dbReference type="ARBA" id="ARBA00022803"/>
    </source>
</evidence>
<feature type="compositionally biased region" description="Polar residues" evidence="15">
    <location>
        <begin position="477"/>
        <end position="490"/>
    </location>
</feature>
<dbReference type="EMBL" id="JAULJE010000005">
    <property type="protein sequence ID" value="KAK1343274.1"/>
    <property type="molecule type" value="Genomic_DNA"/>
</dbReference>
<protein>
    <recommendedName>
        <fullName evidence="5">procollagen-proline 4-dioxygenase</fullName>
        <ecNumber evidence="5">1.14.11.2</ecNumber>
    </recommendedName>
</protein>
<evidence type="ECO:0000256" key="8">
    <source>
        <dbReference type="ARBA" id="ARBA00022824"/>
    </source>
</evidence>
<evidence type="ECO:0000256" key="5">
    <source>
        <dbReference type="ARBA" id="ARBA00012269"/>
    </source>
</evidence>
<dbReference type="GO" id="GO:0004656">
    <property type="term" value="F:procollagen-proline 4-dioxygenase activity"/>
    <property type="evidence" value="ECO:0007669"/>
    <property type="project" value="UniProtKB-EC"/>
</dbReference>
<dbReference type="PROSITE" id="PS51471">
    <property type="entry name" value="FE2OG_OXY"/>
    <property type="match status" value="1"/>
</dbReference>
<reference evidence="17" key="1">
    <citation type="submission" date="2023-06" db="EMBL/GenBank/DDBJ databases">
        <title>Reference genome for the Northern bat (Eptesicus nilssonii), a most northern bat species.</title>
        <authorList>
            <person name="Laine V.N."/>
            <person name="Pulliainen A.T."/>
            <person name="Lilley T.M."/>
        </authorList>
    </citation>
    <scope>NUCLEOTIDE SEQUENCE</scope>
    <source>
        <strain evidence="17">BLF_Eptnil</strain>
        <tissue evidence="17">Kidney</tissue>
    </source>
</reference>
<comment type="cofactor">
    <cofactor evidence="1">
        <name>L-ascorbate</name>
        <dbReference type="ChEBI" id="CHEBI:38290"/>
    </cofactor>
</comment>
<keyword evidence="12" id="KW-0408">Iron</keyword>
<dbReference type="GO" id="GO:0005788">
    <property type="term" value="C:endoplasmic reticulum lumen"/>
    <property type="evidence" value="ECO:0007669"/>
    <property type="project" value="UniProtKB-SubCell"/>
</dbReference>
<dbReference type="SMART" id="SM00702">
    <property type="entry name" value="P4Hc"/>
    <property type="match status" value="1"/>
</dbReference>
<evidence type="ECO:0000256" key="4">
    <source>
        <dbReference type="ARBA" id="ARBA00006511"/>
    </source>
</evidence>
<dbReference type="InterPro" id="IPR019734">
    <property type="entry name" value="TPR_rpt"/>
</dbReference>
<dbReference type="GO" id="GO:0031418">
    <property type="term" value="F:L-ascorbic acid binding"/>
    <property type="evidence" value="ECO:0007669"/>
    <property type="project" value="UniProtKB-KW"/>
</dbReference>
<evidence type="ECO:0000256" key="15">
    <source>
        <dbReference type="SAM" id="MobiDB-lite"/>
    </source>
</evidence>
<dbReference type="GO" id="GO:0005506">
    <property type="term" value="F:iron ion binding"/>
    <property type="evidence" value="ECO:0007669"/>
    <property type="project" value="InterPro"/>
</dbReference>
<dbReference type="InterPro" id="IPR011990">
    <property type="entry name" value="TPR-like_helical_dom_sf"/>
</dbReference>
<keyword evidence="13" id="KW-0325">Glycoprotein</keyword>
<dbReference type="Pfam" id="PF13640">
    <property type="entry name" value="2OG-FeII_Oxy_3"/>
    <property type="match status" value="1"/>
</dbReference>
<dbReference type="Gene3D" id="6.10.140.1460">
    <property type="match status" value="1"/>
</dbReference>
<dbReference type="InterPro" id="IPR045054">
    <property type="entry name" value="P4HA-like"/>
</dbReference>
<evidence type="ECO:0000313" key="18">
    <source>
        <dbReference type="Proteomes" id="UP001177744"/>
    </source>
</evidence>
<dbReference type="FunFam" id="2.60.120.620:FF:000001">
    <property type="entry name" value="Prolyl 4-hydroxylase subunit alpha 2"/>
    <property type="match status" value="1"/>
</dbReference>
<sequence length="784" mass="88471">MESSEWIEILQGRATIWECGGEEDGNDCKMLISFPELRKPVIPAYLTQQTDPSVSETKEPLAQGADQLDWKLRRSPGPERCDRWAVNPFLVVPPYSQTAKRVHYVALPRKPRSKDGCLSLNTLQTLSFVTMELQVSVLLVAWFGVLGCVQAEFFTSIGHMTDLIYAEKDLVQSLKEYILVEEAKLSKIKSWASKMEALTSKSAADPEGYLAHPVNAYKLVKRLNTEWSTLEDLVLQDSAAGFIANLSVQRQFFPTDEDETGAAKALMRLQDTYKLDPDTISKGELPASYSTLFLSHQGEQALVSEAANPVQQGSHSMQSPILDIRQKEPTERRLFHVIRVPVTVSRVVGKLLVFQGEGESEARRLAVNPSPRNQVPGSDECRDCFGMGRSAYNEGDYYHTVLWMEQVLKQLDAGEEAVTTKAQVLDYLSYAVFQLGDLRRALELTRRLLTLDPSHDRAGGNLRYFEQLLEEERGKMASNQTEAGQAPQDSTYERPADYLPERDVYESLCRGEGVKLTPKRQKRLFCRYHDGNRTPQLLIAPFKEEDEWDSPHIVRYYDVMSDEEIQRIKDIAKPKLARATVRDPKTGVLTVASYRVSKSSWLEEDDDPVVARVNRRMQHITGLTVKTAELLQVVLVVTWEDSTPGDMGCFGLFTLLMRSNVVISHQVANYGMGGQYEPHFDFSRNDEHDVFKHLGTGNRVATFLNYMSDVEAGGATVFPDLGAAIWPKKGTAVFWYNLLRSGEGDYRTRHAACPVLVGCKWVSNKWFHERGQEFLRPCGSTEVD</sequence>
<evidence type="ECO:0000256" key="11">
    <source>
        <dbReference type="ARBA" id="ARBA00023002"/>
    </source>
</evidence>